<dbReference type="EMBL" id="JQDR03000005">
    <property type="protein sequence ID" value="KAA0204077.1"/>
    <property type="molecule type" value="Genomic_DNA"/>
</dbReference>
<reference evidence="1" key="2">
    <citation type="journal article" date="2018" name="Environ. Sci. Technol.">
        <title>The Toxicogenome of Hyalella azteca: A Model for Sediment Ecotoxicology and Evolutionary Toxicology.</title>
        <authorList>
            <person name="Poynton H.C."/>
            <person name="Hasenbein S."/>
            <person name="Benoit J.B."/>
            <person name="Sepulveda M.S."/>
            <person name="Poelchau M.F."/>
            <person name="Hughes D.S.T."/>
            <person name="Murali S.C."/>
            <person name="Chen S."/>
            <person name="Glastad K.M."/>
            <person name="Goodisman M.A.D."/>
            <person name="Werren J.H."/>
            <person name="Vineis J.H."/>
            <person name="Bowen J.L."/>
            <person name="Friedrich M."/>
            <person name="Jones J."/>
            <person name="Robertson H.M."/>
            <person name="Feyereisen R."/>
            <person name="Mechler-Hickson A."/>
            <person name="Mathers N."/>
            <person name="Lee C.E."/>
            <person name="Colbourne J.K."/>
            <person name="Biales A."/>
            <person name="Johnston J.S."/>
            <person name="Wellborn G.A."/>
            <person name="Rosendale A.J."/>
            <person name="Cridge A.G."/>
            <person name="Munoz-Torres M.C."/>
            <person name="Bain P.A."/>
            <person name="Manny A.R."/>
            <person name="Major K.M."/>
            <person name="Lambert F.N."/>
            <person name="Vulpe C.D."/>
            <person name="Tuck P."/>
            <person name="Blalock B.J."/>
            <person name="Lin Y.Y."/>
            <person name="Smith M.E."/>
            <person name="Ochoa-Acuna H."/>
            <person name="Chen M.M."/>
            <person name="Childers C.P."/>
            <person name="Qu J."/>
            <person name="Dugan S."/>
            <person name="Lee S.L."/>
            <person name="Chao H."/>
            <person name="Dinh H."/>
            <person name="Han Y."/>
            <person name="Doddapaneni H."/>
            <person name="Worley K.C."/>
            <person name="Muzny D.M."/>
            <person name="Gibbs R.A."/>
            <person name="Richards S."/>
        </authorList>
    </citation>
    <scope>NUCLEOTIDE SEQUENCE</scope>
    <source>
        <strain evidence="1">HAZT.00-mixed</strain>
        <tissue evidence="1">Whole organism</tissue>
    </source>
</reference>
<feature type="non-terminal residue" evidence="1">
    <location>
        <position position="1"/>
    </location>
</feature>
<evidence type="ECO:0000313" key="1">
    <source>
        <dbReference type="EMBL" id="KAA0204077.1"/>
    </source>
</evidence>
<feature type="non-terminal residue" evidence="1">
    <location>
        <position position="15"/>
    </location>
</feature>
<reference evidence="1" key="3">
    <citation type="submission" date="2019-06" db="EMBL/GenBank/DDBJ databases">
        <authorList>
            <person name="Poynton C."/>
            <person name="Hasenbein S."/>
            <person name="Benoit J.B."/>
            <person name="Sepulveda M.S."/>
            <person name="Poelchau M.F."/>
            <person name="Murali S.C."/>
            <person name="Chen S."/>
            <person name="Glastad K.M."/>
            <person name="Werren J.H."/>
            <person name="Vineis J.H."/>
            <person name="Bowen J.L."/>
            <person name="Friedrich M."/>
            <person name="Jones J."/>
            <person name="Robertson H.M."/>
            <person name="Feyereisen R."/>
            <person name="Mechler-Hickson A."/>
            <person name="Mathers N."/>
            <person name="Lee C.E."/>
            <person name="Colbourne J.K."/>
            <person name="Biales A."/>
            <person name="Johnston J.S."/>
            <person name="Wellborn G.A."/>
            <person name="Rosendale A.J."/>
            <person name="Cridge A.G."/>
            <person name="Munoz-Torres M.C."/>
            <person name="Bain P.A."/>
            <person name="Manny A.R."/>
            <person name="Major K.M."/>
            <person name="Lambert F.N."/>
            <person name="Vulpe C.D."/>
            <person name="Tuck P."/>
            <person name="Blalock B.J."/>
            <person name="Lin Y.-Y."/>
            <person name="Smith M.E."/>
            <person name="Ochoa-Acuna H."/>
            <person name="Chen M.-J.M."/>
            <person name="Childers C.P."/>
            <person name="Qu J."/>
            <person name="Dugan S."/>
            <person name="Lee S.L."/>
            <person name="Chao H."/>
            <person name="Dinh H."/>
            <person name="Han Y."/>
            <person name="Doddapaneni H."/>
            <person name="Worley K.C."/>
            <person name="Muzny D.M."/>
            <person name="Gibbs R.A."/>
            <person name="Richards S."/>
        </authorList>
    </citation>
    <scope>NUCLEOTIDE SEQUENCE</scope>
    <source>
        <strain evidence="1">HAZT.00-mixed</strain>
        <tissue evidence="1">Whole organism</tissue>
    </source>
</reference>
<accession>A0A6A0HIU1</accession>
<dbReference type="Proteomes" id="UP000711488">
    <property type="component" value="Unassembled WGS sequence"/>
</dbReference>
<comment type="caution">
    <text evidence="1">The sequence shown here is derived from an EMBL/GenBank/DDBJ whole genome shotgun (WGS) entry which is preliminary data.</text>
</comment>
<organism evidence="1">
    <name type="scientific">Hyalella azteca</name>
    <name type="common">Amphipod</name>
    <dbReference type="NCBI Taxonomy" id="294128"/>
    <lineage>
        <taxon>Eukaryota</taxon>
        <taxon>Metazoa</taxon>
        <taxon>Ecdysozoa</taxon>
        <taxon>Arthropoda</taxon>
        <taxon>Crustacea</taxon>
        <taxon>Multicrustacea</taxon>
        <taxon>Malacostraca</taxon>
        <taxon>Eumalacostraca</taxon>
        <taxon>Peracarida</taxon>
        <taxon>Amphipoda</taxon>
        <taxon>Senticaudata</taxon>
        <taxon>Talitrida</taxon>
        <taxon>Talitroidea</taxon>
        <taxon>Hyalellidae</taxon>
        <taxon>Hyalella</taxon>
    </lineage>
</organism>
<protein>
    <submittedName>
        <fullName evidence="1">Putative exon 1 of metallothionein-like</fullName>
    </submittedName>
</protein>
<proteinExistence type="predicted"/>
<reference evidence="1" key="1">
    <citation type="submission" date="2014-08" db="EMBL/GenBank/DDBJ databases">
        <authorList>
            <person name="Murali S."/>
            <person name="Richards S."/>
            <person name="Bandaranaike D."/>
            <person name="Bellair M."/>
            <person name="Blankenburg K."/>
            <person name="Chao H."/>
            <person name="Dinh H."/>
            <person name="Doddapaneni H."/>
            <person name="Dugan-Rocha S."/>
            <person name="Elkadiri S."/>
            <person name="Gnanaolivu R."/>
            <person name="Hughes D."/>
            <person name="Lee S."/>
            <person name="Li M."/>
            <person name="Ming W."/>
            <person name="Munidasa M."/>
            <person name="Muniz J."/>
            <person name="Nguyen L."/>
            <person name="Osuji N."/>
            <person name="Pu L.-L."/>
            <person name="Puazo M."/>
            <person name="Skinner E."/>
            <person name="Qu C."/>
            <person name="Quiroz J."/>
            <person name="Raj R."/>
            <person name="Weissenberger G."/>
            <person name="Xin Y."/>
            <person name="Zou X."/>
            <person name="Han Y."/>
            <person name="Worley K."/>
            <person name="Muzny D."/>
            <person name="Gibbs R."/>
        </authorList>
    </citation>
    <scope>NUCLEOTIDE SEQUENCE</scope>
    <source>
        <strain evidence="1">HAZT.00-mixed</strain>
        <tissue evidence="1">Whole organism</tissue>
    </source>
</reference>
<sequence>PHPCCNPKQASMDVG</sequence>
<name>A0A6A0HIU1_HYAAZ</name>
<gene>
    <name evidence="1" type="ORF">HAZT_HAZT006289</name>
</gene>